<name>A0A1F4VCG9_UNCKA</name>
<dbReference type="AlphaFoldDB" id="A0A1F4VCG9"/>
<dbReference type="EMBL" id="MEVD01000003">
    <property type="protein sequence ID" value="OGC54403.1"/>
    <property type="molecule type" value="Genomic_DNA"/>
</dbReference>
<evidence type="ECO:0000256" key="2">
    <source>
        <dbReference type="ARBA" id="ARBA00022722"/>
    </source>
</evidence>
<dbReference type="NCBIfam" id="TIGR00649">
    <property type="entry name" value="MG423"/>
    <property type="match status" value="1"/>
</dbReference>
<evidence type="ECO:0000256" key="6">
    <source>
        <dbReference type="ARBA" id="ARBA00022839"/>
    </source>
</evidence>
<evidence type="ECO:0000256" key="1">
    <source>
        <dbReference type="ARBA" id="ARBA00022490"/>
    </source>
</evidence>
<organism evidence="9 10">
    <name type="scientific">candidate division WWE3 bacterium RIFCSPHIGHO2_02_FULL_38_14</name>
    <dbReference type="NCBI Taxonomy" id="1802620"/>
    <lineage>
        <taxon>Bacteria</taxon>
        <taxon>Katanobacteria</taxon>
    </lineage>
</organism>
<evidence type="ECO:0000256" key="7">
    <source>
        <dbReference type="ARBA" id="ARBA00022884"/>
    </source>
</evidence>
<dbReference type="InterPro" id="IPR036866">
    <property type="entry name" value="RibonucZ/Hydroxyglut_hydro"/>
</dbReference>
<dbReference type="InterPro" id="IPR055132">
    <property type="entry name" value="RNase_J_b_CASP"/>
</dbReference>
<protein>
    <recommendedName>
        <fullName evidence="8">Metallo-beta-lactamase domain-containing protein</fullName>
    </recommendedName>
</protein>
<dbReference type="CDD" id="cd07714">
    <property type="entry name" value="RNaseJ_MBL-fold"/>
    <property type="match status" value="1"/>
</dbReference>
<dbReference type="Pfam" id="PF17770">
    <property type="entry name" value="RNase_J_C"/>
    <property type="match status" value="1"/>
</dbReference>
<dbReference type="PANTHER" id="PTHR43694:SF1">
    <property type="entry name" value="RIBONUCLEASE J"/>
    <property type="match status" value="1"/>
</dbReference>
<keyword evidence="7" id="KW-0694">RNA-binding</keyword>
<dbReference type="GO" id="GO:0046872">
    <property type="term" value="F:metal ion binding"/>
    <property type="evidence" value="ECO:0007669"/>
    <property type="project" value="UniProtKB-KW"/>
</dbReference>
<keyword evidence="1" id="KW-0963">Cytoplasm</keyword>
<dbReference type="PANTHER" id="PTHR43694">
    <property type="entry name" value="RIBONUCLEASE J"/>
    <property type="match status" value="1"/>
</dbReference>
<dbReference type="SMART" id="SM00849">
    <property type="entry name" value="Lactamase_B"/>
    <property type="match status" value="1"/>
</dbReference>
<reference evidence="9 10" key="1">
    <citation type="journal article" date="2016" name="Nat. Commun.">
        <title>Thousands of microbial genomes shed light on interconnected biogeochemical processes in an aquifer system.</title>
        <authorList>
            <person name="Anantharaman K."/>
            <person name="Brown C.T."/>
            <person name="Hug L.A."/>
            <person name="Sharon I."/>
            <person name="Castelle C.J."/>
            <person name="Probst A.J."/>
            <person name="Thomas B.C."/>
            <person name="Singh A."/>
            <person name="Wilkins M.J."/>
            <person name="Karaoz U."/>
            <person name="Brodie E.L."/>
            <person name="Williams K.H."/>
            <person name="Hubbard S.S."/>
            <person name="Banfield J.F."/>
        </authorList>
    </citation>
    <scope>NUCLEOTIDE SEQUENCE [LARGE SCALE GENOMIC DNA]</scope>
</reference>
<keyword evidence="3" id="KW-0479">Metal-binding</keyword>
<dbReference type="Pfam" id="PF00753">
    <property type="entry name" value="Lactamase_B"/>
    <property type="match status" value="1"/>
</dbReference>
<dbReference type="Gene3D" id="3.40.50.10710">
    <property type="entry name" value="Metallo-hydrolase/oxidoreductase"/>
    <property type="match status" value="1"/>
</dbReference>
<keyword evidence="5" id="KW-0862">Zinc</keyword>
<keyword evidence="4" id="KW-0378">Hydrolase</keyword>
<accession>A0A1F4VCG9</accession>
<evidence type="ECO:0000256" key="4">
    <source>
        <dbReference type="ARBA" id="ARBA00022801"/>
    </source>
</evidence>
<dbReference type="SUPFAM" id="SSF56281">
    <property type="entry name" value="Metallo-hydrolase/oxidoreductase"/>
    <property type="match status" value="1"/>
</dbReference>
<evidence type="ECO:0000313" key="9">
    <source>
        <dbReference type="EMBL" id="OGC54403.1"/>
    </source>
</evidence>
<evidence type="ECO:0000256" key="3">
    <source>
        <dbReference type="ARBA" id="ARBA00022723"/>
    </source>
</evidence>
<proteinExistence type="predicted"/>
<dbReference type="InterPro" id="IPR041636">
    <property type="entry name" value="RNase_J_C"/>
</dbReference>
<evidence type="ECO:0000259" key="8">
    <source>
        <dbReference type="SMART" id="SM00849"/>
    </source>
</evidence>
<sequence length="571" mass="63000">MQFANTKKENINISKPPLKIITLSGTESVTRNMTLYECGEDIIAVDCGVGFPDSEMYGVDVVIPDMTYLYENAHRVRGLFITHGHEDHIGSIPYLLRELNIPIYANKLVQGFIKEKLSDKFFKDIFEKTKFVLISPESEEVTVGCFKISAFRVNHSVPSSMGFAIRTPQGTVIHMADYKIDWTPVLDKPIDLATIAKLGDSGVLCLLSDCLGATTEGFSKTERSMDNTFSDLFEQGEGRQVLITTISSNISRMYQIIDSALKHQRKVVLAGRSIHQSVSVAKQLGYLPFDEDVYVNESGSSDFAQKDLVYIIAGCYGQQGSALDRLSRSENENISLEDNAMVVFSADPNPPGVAEAVERMMDNLTLAGAEVIYSKIQENLHVSGHGTRGDLITVAAIAKPKYFIPIGGTVTKMRAYRNLVGTLGVQKGQVFELLEGESVVFENGRAKKGGKLELKPVFVDGSGVGDIGPVVMKDREQLSSDGVFVVVIPTNKEGNKVVGSVDVITRGFVYVKESKALMGKSRDVVNKVLDKYKDNIDDWGNVKRKIERETARFLFKETGRKPLIIVHSITI</sequence>
<dbReference type="GO" id="GO:0004527">
    <property type="term" value="F:exonuclease activity"/>
    <property type="evidence" value="ECO:0007669"/>
    <property type="project" value="UniProtKB-KW"/>
</dbReference>
<dbReference type="InterPro" id="IPR011108">
    <property type="entry name" value="RMMBL"/>
</dbReference>
<feature type="domain" description="Metallo-beta-lactamase" evidence="8">
    <location>
        <begin position="30"/>
        <end position="207"/>
    </location>
</feature>
<dbReference type="Gene3D" id="3.10.20.580">
    <property type="match status" value="1"/>
</dbReference>
<keyword evidence="6" id="KW-0269">Exonuclease</keyword>
<dbReference type="Pfam" id="PF22505">
    <property type="entry name" value="RNase_J_b_CASP"/>
    <property type="match status" value="1"/>
</dbReference>
<dbReference type="InterPro" id="IPR004613">
    <property type="entry name" value="RNase_J"/>
</dbReference>
<dbReference type="Proteomes" id="UP000178127">
    <property type="component" value="Unassembled WGS sequence"/>
</dbReference>
<dbReference type="Pfam" id="PF07521">
    <property type="entry name" value="RMMBL"/>
    <property type="match status" value="1"/>
</dbReference>
<evidence type="ECO:0000313" key="10">
    <source>
        <dbReference type="Proteomes" id="UP000178127"/>
    </source>
</evidence>
<evidence type="ECO:0000256" key="5">
    <source>
        <dbReference type="ARBA" id="ARBA00022833"/>
    </source>
</evidence>
<dbReference type="Gene3D" id="3.60.15.10">
    <property type="entry name" value="Ribonuclease Z/Hydroxyacylglutathione hydrolase-like"/>
    <property type="match status" value="1"/>
</dbReference>
<dbReference type="STRING" id="1802620.A3D91_00710"/>
<keyword evidence="2" id="KW-0540">Nuclease</keyword>
<gene>
    <name evidence="9" type="ORF">A3D91_00710</name>
</gene>
<dbReference type="InterPro" id="IPR042173">
    <property type="entry name" value="RNase_J_2"/>
</dbReference>
<comment type="caution">
    <text evidence="9">The sequence shown here is derived from an EMBL/GenBank/DDBJ whole genome shotgun (WGS) entry which is preliminary data.</text>
</comment>
<dbReference type="GO" id="GO:0003723">
    <property type="term" value="F:RNA binding"/>
    <property type="evidence" value="ECO:0007669"/>
    <property type="project" value="UniProtKB-KW"/>
</dbReference>
<dbReference type="InterPro" id="IPR001279">
    <property type="entry name" value="Metallo-B-lactamas"/>
</dbReference>